<feature type="transmembrane region" description="Helical" evidence="2">
    <location>
        <begin position="182"/>
        <end position="203"/>
    </location>
</feature>
<dbReference type="Gene3D" id="3.30.40.10">
    <property type="entry name" value="Zinc/RING finger domain, C3HC4 (zinc finger)"/>
    <property type="match status" value="1"/>
</dbReference>
<evidence type="ECO:0008006" key="5">
    <source>
        <dbReference type="Google" id="ProtNLM"/>
    </source>
</evidence>
<dbReference type="Proteomes" id="UP000224634">
    <property type="component" value="Unassembled WGS sequence"/>
</dbReference>
<dbReference type="CDD" id="cd16616">
    <property type="entry name" value="mRING-HC-C4C4_Asi1p-like"/>
    <property type="match status" value="1"/>
</dbReference>
<dbReference type="GO" id="GO:0006511">
    <property type="term" value="P:ubiquitin-dependent protein catabolic process"/>
    <property type="evidence" value="ECO:0007669"/>
    <property type="project" value="TreeGrafter"/>
</dbReference>
<evidence type="ECO:0000313" key="3">
    <source>
        <dbReference type="EMBL" id="PGH17080.1"/>
    </source>
</evidence>
<name>A0A2B7Y797_POLH7</name>
<feature type="compositionally biased region" description="Low complexity" evidence="1">
    <location>
        <begin position="911"/>
        <end position="923"/>
    </location>
</feature>
<protein>
    <recommendedName>
        <fullName evidence="5">Ubiquitin-protein ligase</fullName>
    </recommendedName>
</protein>
<feature type="region of interest" description="Disordered" evidence="1">
    <location>
        <begin position="549"/>
        <end position="571"/>
    </location>
</feature>
<proteinExistence type="predicted"/>
<dbReference type="Pfam" id="PF13920">
    <property type="entry name" value="zf-C3HC4_3"/>
    <property type="match status" value="1"/>
</dbReference>
<keyword evidence="2" id="KW-0812">Transmembrane</keyword>
<feature type="region of interest" description="Disordered" evidence="1">
    <location>
        <begin position="911"/>
        <end position="944"/>
    </location>
</feature>
<dbReference type="PANTHER" id="PTHR22696">
    <property type="entry name" value="E3 UBIQUITIN-PROTEIN LIGASE RNF26"/>
    <property type="match status" value="1"/>
</dbReference>
<keyword evidence="2" id="KW-1133">Transmembrane helix</keyword>
<feature type="transmembrane region" description="Helical" evidence="2">
    <location>
        <begin position="428"/>
        <end position="461"/>
    </location>
</feature>
<accession>A0A2B7Y797</accession>
<dbReference type="PANTHER" id="PTHR22696:SF1">
    <property type="entry name" value="E3 UBIQUITIN-PROTEIN LIGASE RNF26"/>
    <property type="match status" value="1"/>
</dbReference>
<comment type="caution">
    <text evidence="3">The sequence shown here is derived from an EMBL/GenBank/DDBJ whole genome shotgun (WGS) entry which is preliminary data.</text>
</comment>
<dbReference type="InterPro" id="IPR013083">
    <property type="entry name" value="Znf_RING/FYVE/PHD"/>
</dbReference>
<reference evidence="3 4" key="1">
    <citation type="submission" date="2017-10" db="EMBL/GenBank/DDBJ databases">
        <title>Comparative genomics in systemic dimorphic fungi from Ajellomycetaceae.</title>
        <authorList>
            <person name="Munoz J.F."/>
            <person name="Mcewen J.G."/>
            <person name="Clay O.K."/>
            <person name="Cuomo C.A."/>
        </authorList>
    </citation>
    <scope>NUCLEOTIDE SEQUENCE [LARGE SCALE GENOMIC DNA]</scope>
    <source>
        <strain evidence="3 4">UAMH7299</strain>
    </source>
</reference>
<evidence type="ECO:0000256" key="2">
    <source>
        <dbReference type="SAM" id="Phobius"/>
    </source>
</evidence>
<feature type="region of interest" description="Disordered" evidence="1">
    <location>
        <begin position="746"/>
        <end position="796"/>
    </location>
</feature>
<keyword evidence="4" id="KW-1185">Reference proteome</keyword>
<dbReference type="OrthoDB" id="66726at2759"/>
<feature type="transmembrane region" description="Helical" evidence="2">
    <location>
        <begin position="635"/>
        <end position="652"/>
    </location>
</feature>
<dbReference type="EMBL" id="PDNA01000068">
    <property type="protein sequence ID" value="PGH17080.1"/>
    <property type="molecule type" value="Genomic_DNA"/>
</dbReference>
<dbReference type="AlphaFoldDB" id="A0A2B7Y797"/>
<dbReference type="STRING" id="1447883.A0A2B7Y797"/>
<dbReference type="GO" id="GO:0016567">
    <property type="term" value="P:protein ubiquitination"/>
    <property type="evidence" value="ECO:0007669"/>
    <property type="project" value="TreeGrafter"/>
</dbReference>
<feature type="transmembrane region" description="Helical" evidence="2">
    <location>
        <begin position="150"/>
        <end position="170"/>
    </location>
</feature>
<feature type="compositionally biased region" description="Polar residues" evidence="1">
    <location>
        <begin position="763"/>
        <end position="774"/>
    </location>
</feature>
<keyword evidence="2" id="KW-0472">Membrane</keyword>
<evidence type="ECO:0000313" key="4">
    <source>
        <dbReference type="Proteomes" id="UP000224634"/>
    </source>
</evidence>
<feature type="compositionally biased region" description="Polar residues" evidence="1">
    <location>
        <begin position="552"/>
        <end position="562"/>
    </location>
</feature>
<dbReference type="GO" id="GO:0061630">
    <property type="term" value="F:ubiquitin protein ligase activity"/>
    <property type="evidence" value="ECO:0007669"/>
    <property type="project" value="TreeGrafter"/>
</dbReference>
<gene>
    <name evidence="3" type="ORF">AJ80_04953</name>
</gene>
<sequence length="1002" mass="109303">MLPSTPVDAGSVAEATAAAANVATASISPSALSSNSSFVASLLPSPKDLALLPLRVVYRAEVFMFATVPRNIMRLMGIDTAAAEIVHGGADAVAAAAVLNTDAPEIAAAAAAAAAAGAQGAADGAGSNLVDMLQSMRKFGGFFSYMTSKWSLTCFAVALALNRVTIYAATRRQVSLKWQRRLALRIVAIVLLLLQVLTLLRAIRCQTSPEYSVFRYGKPGKHSSLDYSGGGGFLYNLSSLLLFWEDDQGSCSAVKMGRPIKGPDVPYGSFSLLWPVFLKLSLAHFTETLSCTLQGRTLSSEAGMSIFEHSLAYAEAETMISQSIGLGLFGLPKTNAPAQQTSTGSASSSAAQLFTRTQVLERLNVTPELLLISLISCSNGLASSILDVFGVQHKYRLIHTTIWGLSFMGAMIFGLIDSTPLGSNSGVLRFPTVCIVGFVPHLLILIGILTCIVIYCIALLLTAFSLPADLPEPTSLRERFSLAHENMQGASHIRNIRLNMREDFYTALVRIGYSALTAASEAVFLNEGKSVVARGMTWLEEDRLTEIERLRGQSSSNTQQGRPQPMLESSGGLDETFRFAIPERSVEWETGYGQEKKFDKSKKGARSMESRGALGGVGAFQGVARCYHGLSFFKGIFYLLLGWSAFGLIKFLERIGITSRPQWLEKLSGVARRANASGEKDATPSLDFWILTDQGVLELPEDNEFDVEKEMRKRELANASSWTGAEENLFDRKLYNWWKAGGAWGNQDTSGDYKPPEDDDWDNTSVASMSTNNDSEWEAYESDGRRTPTQENPYSLADPRISRYRSTSPTPEPLLDTRALARLLDPKDNESRHEARILASHLTSAHEGKIMTRNRFRKQLEMESARVLTSNRYNRAHFQSAVALSSGKNLKRKPTPDEEAEILENLLLSRRLGSSPGTSSSSRGSRDRSEPQQQSWATGASGLGSDGPQCVICQAAPRAIITWPCRCLCICEDCRVSLAMNNFGSCVTCRREVSGFVRLWVP</sequence>
<organism evidence="3 4">
    <name type="scientific">Polytolypa hystricis (strain UAMH7299)</name>
    <dbReference type="NCBI Taxonomy" id="1447883"/>
    <lineage>
        <taxon>Eukaryota</taxon>
        <taxon>Fungi</taxon>
        <taxon>Dikarya</taxon>
        <taxon>Ascomycota</taxon>
        <taxon>Pezizomycotina</taxon>
        <taxon>Eurotiomycetes</taxon>
        <taxon>Eurotiomycetidae</taxon>
        <taxon>Onygenales</taxon>
        <taxon>Onygenales incertae sedis</taxon>
        <taxon>Polytolypa</taxon>
    </lineage>
</organism>
<feature type="transmembrane region" description="Helical" evidence="2">
    <location>
        <begin position="397"/>
        <end position="416"/>
    </location>
</feature>
<evidence type="ECO:0000256" key="1">
    <source>
        <dbReference type="SAM" id="MobiDB-lite"/>
    </source>
</evidence>